<comment type="caution">
    <text evidence="1">The sequence shown here is derived from an EMBL/GenBank/DDBJ whole genome shotgun (WGS) entry which is preliminary data.</text>
</comment>
<evidence type="ECO:0000313" key="1">
    <source>
        <dbReference type="EMBL" id="GIY69274.1"/>
    </source>
</evidence>
<evidence type="ECO:0000313" key="2">
    <source>
        <dbReference type="Proteomes" id="UP001054837"/>
    </source>
</evidence>
<dbReference type="AlphaFoldDB" id="A0AAV4VI37"/>
<dbReference type="EMBL" id="BPLQ01013031">
    <property type="protein sequence ID" value="GIY69274.1"/>
    <property type="molecule type" value="Genomic_DNA"/>
</dbReference>
<proteinExistence type="predicted"/>
<gene>
    <name evidence="1" type="ORF">CDAR_284171</name>
</gene>
<sequence length="111" mass="12586">MLSSNYLYNLTVLRKLSCKLPCIFALQCLRSSSSAKPMTTQRFSWDIRVSEGCGASIHKRPFVTLLSQQRIMSAISGSQIFHHVISPSPLRKYRSPIKKTPPPFSLYVKLL</sequence>
<keyword evidence="2" id="KW-1185">Reference proteome</keyword>
<protein>
    <submittedName>
        <fullName evidence="1">Uncharacterized protein</fullName>
    </submittedName>
</protein>
<dbReference type="Proteomes" id="UP001054837">
    <property type="component" value="Unassembled WGS sequence"/>
</dbReference>
<reference evidence="1 2" key="1">
    <citation type="submission" date="2021-06" db="EMBL/GenBank/DDBJ databases">
        <title>Caerostris darwini draft genome.</title>
        <authorList>
            <person name="Kono N."/>
            <person name="Arakawa K."/>
        </authorList>
    </citation>
    <scope>NUCLEOTIDE SEQUENCE [LARGE SCALE GENOMIC DNA]</scope>
</reference>
<name>A0AAV4VI37_9ARAC</name>
<organism evidence="1 2">
    <name type="scientific">Caerostris darwini</name>
    <dbReference type="NCBI Taxonomy" id="1538125"/>
    <lineage>
        <taxon>Eukaryota</taxon>
        <taxon>Metazoa</taxon>
        <taxon>Ecdysozoa</taxon>
        <taxon>Arthropoda</taxon>
        <taxon>Chelicerata</taxon>
        <taxon>Arachnida</taxon>
        <taxon>Araneae</taxon>
        <taxon>Araneomorphae</taxon>
        <taxon>Entelegynae</taxon>
        <taxon>Araneoidea</taxon>
        <taxon>Araneidae</taxon>
        <taxon>Caerostris</taxon>
    </lineage>
</organism>
<accession>A0AAV4VI37</accession>